<feature type="compositionally biased region" description="Polar residues" evidence="2">
    <location>
        <begin position="1"/>
        <end position="13"/>
    </location>
</feature>
<evidence type="ECO:0000256" key="2">
    <source>
        <dbReference type="SAM" id="MobiDB-lite"/>
    </source>
</evidence>
<keyword evidence="3" id="KW-0472">Membrane</keyword>
<keyword evidence="3" id="KW-1133">Transmembrane helix</keyword>
<dbReference type="AlphaFoldDB" id="A0A813F114"/>
<name>A0A813F114_POLGL</name>
<dbReference type="InterPro" id="IPR011701">
    <property type="entry name" value="MFS"/>
</dbReference>
<dbReference type="InterPro" id="IPR051951">
    <property type="entry name" value="UNC-93_regulatory"/>
</dbReference>
<dbReference type="OrthoDB" id="416396at2759"/>
<dbReference type="GO" id="GO:0022857">
    <property type="term" value="F:transmembrane transporter activity"/>
    <property type="evidence" value="ECO:0007669"/>
    <property type="project" value="InterPro"/>
</dbReference>
<dbReference type="EMBL" id="CAJNNV010022209">
    <property type="protein sequence ID" value="CAE8607931.1"/>
    <property type="molecule type" value="Genomic_DNA"/>
</dbReference>
<dbReference type="PANTHER" id="PTHR19444:SF13">
    <property type="entry name" value="PROTEIN UNC-93 HOMOLOG A"/>
    <property type="match status" value="1"/>
</dbReference>
<comment type="caution">
    <text evidence="4">The sequence shown here is derived from an EMBL/GenBank/DDBJ whole genome shotgun (WGS) entry which is preliminary data.</text>
</comment>
<organism evidence="4 5">
    <name type="scientific">Polarella glacialis</name>
    <name type="common">Dinoflagellate</name>
    <dbReference type="NCBI Taxonomy" id="89957"/>
    <lineage>
        <taxon>Eukaryota</taxon>
        <taxon>Sar</taxon>
        <taxon>Alveolata</taxon>
        <taxon>Dinophyceae</taxon>
        <taxon>Suessiales</taxon>
        <taxon>Suessiaceae</taxon>
        <taxon>Polarella</taxon>
    </lineage>
</organism>
<protein>
    <recommendedName>
        <fullName evidence="6">ADP,ATP carrier protein</fullName>
    </recommendedName>
</protein>
<dbReference type="Pfam" id="PF07690">
    <property type="entry name" value="MFS_1"/>
    <property type="match status" value="1"/>
</dbReference>
<dbReference type="Gene3D" id="1.20.1250.20">
    <property type="entry name" value="MFS general substrate transporter like domains"/>
    <property type="match status" value="1"/>
</dbReference>
<sequence length="238" mass="25225">GLGMMSQSINTTAGGAAGPDVRPRMSSKVLAAASLWSDPLIWLLCPTNLTFGFCAAFMNGTVNAEYASKELGSDVVAFLGAITAATAAIMAIAFRPMASRFGKGPVISLGAFCFFSIPFCILVLGCCSNWGWGLILLYLLQGTGRAVYESTNRATFSDFFTGEKTEGAFANCMLQSSFAFACCFFLQAKLSGGTLSVIVLVLSVSTPICYGFALQLQRHRDKATADAMSESLHSSREC</sequence>
<dbReference type="Proteomes" id="UP000654075">
    <property type="component" value="Unassembled WGS sequence"/>
</dbReference>
<evidence type="ECO:0000313" key="5">
    <source>
        <dbReference type="Proteomes" id="UP000654075"/>
    </source>
</evidence>
<feature type="non-terminal residue" evidence="4">
    <location>
        <position position="1"/>
    </location>
</feature>
<accession>A0A813F114</accession>
<proteinExistence type="inferred from homology"/>
<feature type="transmembrane region" description="Helical" evidence="3">
    <location>
        <begin position="106"/>
        <end position="124"/>
    </location>
</feature>
<evidence type="ECO:0000256" key="3">
    <source>
        <dbReference type="SAM" id="Phobius"/>
    </source>
</evidence>
<reference evidence="4" key="1">
    <citation type="submission" date="2021-02" db="EMBL/GenBank/DDBJ databases">
        <authorList>
            <person name="Dougan E. K."/>
            <person name="Rhodes N."/>
            <person name="Thang M."/>
            <person name="Chan C."/>
        </authorList>
    </citation>
    <scope>NUCLEOTIDE SEQUENCE</scope>
</reference>
<evidence type="ECO:0000256" key="1">
    <source>
        <dbReference type="ARBA" id="ARBA00009172"/>
    </source>
</evidence>
<feature type="transmembrane region" description="Helical" evidence="3">
    <location>
        <begin position="130"/>
        <end position="148"/>
    </location>
</feature>
<comment type="similarity">
    <text evidence="1">Belongs to the unc-93 family.</text>
</comment>
<feature type="transmembrane region" description="Helical" evidence="3">
    <location>
        <begin position="194"/>
        <end position="213"/>
    </location>
</feature>
<dbReference type="InterPro" id="IPR036259">
    <property type="entry name" value="MFS_trans_sf"/>
</dbReference>
<evidence type="ECO:0000313" key="4">
    <source>
        <dbReference type="EMBL" id="CAE8607931.1"/>
    </source>
</evidence>
<feature type="region of interest" description="Disordered" evidence="2">
    <location>
        <begin position="1"/>
        <end position="22"/>
    </location>
</feature>
<keyword evidence="5" id="KW-1185">Reference proteome</keyword>
<dbReference type="SUPFAM" id="SSF103473">
    <property type="entry name" value="MFS general substrate transporter"/>
    <property type="match status" value="1"/>
</dbReference>
<gene>
    <name evidence="4" type="ORF">PGLA1383_LOCUS25833</name>
</gene>
<evidence type="ECO:0008006" key="6">
    <source>
        <dbReference type="Google" id="ProtNLM"/>
    </source>
</evidence>
<keyword evidence="3" id="KW-0812">Transmembrane</keyword>
<feature type="transmembrane region" description="Helical" evidence="3">
    <location>
        <begin position="75"/>
        <end position="94"/>
    </location>
</feature>
<dbReference type="PANTHER" id="PTHR19444">
    <property type="entry name" value="UNC-93 RELATED"/>
    <property type="match status" value="1"/>
</dbReference>